<dbReference type="EMBL" id="PUGT01000035">
    <property type="protein sequence ID" value="PQN11071.1"/>
    <property type="molecule type" value="Genomic_DNA"/>
</dbReference>
<keyword evidence="1" id="KW-0175">Coiled coil</keyword>
<dbReference type="AlphaFoldDB" id="A0A2S8DGA2"/>
<evidence type="ECO:0000313" key="2">
    <source>
        <dbReference type="EMBL" id="PQN11071.1"/>
    </source>
</evidence>
<comment type="caution">
    <text evidence="2">The sequence shown here is derived from an EMBL/GenBank/DDBJ whole genome shotgun (WGS) entry which is preliminary data.</text>
</comment>
<dbReference type="Proteomes" id="UP000238186">
    <property type="component" value="Unassembled WGS sequence"/>
</dbReference>
<feature type="coiled-coil region" evidence="1">
    <location>
        <begin position="88"/>
        <end position="150"/>
    </location>
</feature>
<evidence type="ECO:0000313" key="3">
    <source>
        <dbReference type="Proteomes" id="UP000238186"/>
    </source>
</evidence>
<sequence length="162" mass="18788">MFCCYNTVHTGDTVTFMAWHTVQETLKLTGKSRSQLYRDMAKGLVSYRTGKNDRREFETSELIRAYGELRTSETPKRHKEGHSKSVVSQAENAQLDVIQQKLDALQQTVTLMLEDKMAREAENRLRNEEREQLQAEISRLADALAQEKKRGFWSRLFRSGSE</sequence>
<proteinExistence type="predicted"/>
<evidence type="ECO:0000256" key="1">
    <source>
        <dbReference type="SAM" id="Coils"/>
    </source>
</evidence>
<protein>
    <submittedName>
        <fullName evidence="2">Entry exclusion protein 1</fullName>
    </submittedName>
</protein>
<reference evidence="2 3" key="1">
    <citation type="submission" date="2018-02" db="EMBL/GenBank/DDBJ databases">
        <title>Distribution and characterization of Shiga toxin converting temperate phage carried by Shigella flexneri in Hispaniola.</title>
        <authorList>
            <person name="Fogolari M."/>
            <person name="Mavian C."/>
            <person name="Angeletti S."/>
            <person name="Salemi M."/>
            <person name="Lampel K.A."/>
            <person name="Maurelli A.T."/>
        </authorList>
    </citation>
    <scope>NUCLEOTIDE SEQUENCE [LARGE SCALE GENOMIC DNA]</scope>
    <source>
        <strain evidence="2 3">BS979</strain>
    </source>
</reference>
<name>A0A2S8DGA2_SHIDY</name>
<accession>A0A2S8DGA2</accession>
<organism evidence="2 3">
    <name type="scientific">Shigella dysenteriae</name>
    <dbReference type="NCBI Taxonomy" id="622"/>
    <lineage>
        <taxon>Bacteria</taxon>
        <taxon>Pseudomonadati</taxon>
        <taxon>Pseudomonadota</taxon>
        <taxon>Gammaproteobacteria</taxon>
        <taxon>Enterobacterales</taxon>
        <taxon>Enterobacteriaceae</taxon>
        <taxon>Shigella</taxon>
    </lineage>
</organism>
<gene>
    <name evidence="2" type="ORF">C5K18_03035</name>
</gene>